<sequence>MLSDRETPDDADKVTMNGDAQANDLEAEFQAIFVAQRDDIKKHTKQTADLQDSRRKPEEIVVWRTSQIQDDRVMWGSIASFAPQANESDFVNIFCLY</sequence>
<feature type="compositionally biased region" description="Basic and acidic residues" evidence="1">
    <location>
        <begin position="1"/>
        <end position="13"/>
    </location>
</feature>
<dbReference type="AlphaFoldDB" id="A0A8X6NB69"/>
<name>A0A8X6NB69_NEPPI</name>
<evidence type="ECO:0000313" key="3">
    <source>
        <dbReference type="Proteomes" id="UP000887013"/>
    </source>
</evidence>
<gene>
    <name evidence="2" type="ORF">NPIL_576851</name>
</gene>
<protein>
    <submittedName>
        <fullName evidence="2">Uncharacterized protein</fullName>
    </submittedName>
</protein>
<reference evidence="2" key="1">
    <citation type="submission" date="2020-08" db="EMBL/GenBank/DDBJ databases">
        <title>Multicomponent nature underlies the extraordinary mechanical properties of spider dragline silk.</title>
        <authorList>
            <person name="Kono N."/>
            <person name="Nakamura H."/>
            <person name="Mori M."/>
            <person name="Yoshida Y."/>
            <person name="Ohtoshi R."/>
            <person name="Malay A.D."/>
            <person name="Moran D.A.P."/>
            <person name="Tomita M."/>
            <person name="Numata K."/>
            <person name="Arakawa K."/>
        </authorList>
    </citation>
    <scope>NUCLEOTIDE SEQUENCE</scope>
</reference>
<accession>A0A8X6NB69</accession>
<dbReference type="Proteomes" id="UP000887013">
    <property type="component" value="Unassembled WGS sequence"/>
</dbReference>
<evidence type="ECO:0000256" key="1">
    <source>
        <dbReference type="SAM" id="MobiDB-lite"/>
    </source>
</evidence>
<keyword evidence="3" id="KW-1185">Reference proteome</keyword>
<evidence type="ECO:0000313" key="2">
    <source>
        <dbReference type="EMBL" id="GFT05507.1"/>
    </source>
</evidence>
<organism evidence="2 3">
    <name type="scientific">Nephila pilipes</name>
    <name type="common">Giant wood spider</name>
    <name type="synonym">Nephila maculata</name>
    <dbReference type="NCBI Taxonomy" id="299642"/>
    <lineage>
        <taxon>Eukaryota</taxon>
        <taxon>Metazoa</taxon>
        <taxon>Ecdysozoa</taxon>
        <taxon>Arthropoda</taxon>
        <taxon>Chelicerata</taxon>
        <taxon>Arachnida</taxon>
        <taxon>Araneae</taxon>
        <taxon>Araneomorphae</taxon>
        <taxon>Entelegynae</taxon>
        <taxon>Araneoidea</taxon>
        <taxon>Nephilidae</taxon>
        <taxon>Nephila</taxon>
    </lineage>
</organism>
<comment type="caution">
    <text evidence="2">The sequence shown here is derived from an EMBL/GenBank/DDBJ whole genome shotgun (WGS) entry which is preliminary data.</text>
</comment>
<feature type="region of interest" description="Disordered" evidence="1">
    <location>
        <begin position="1"/>
        <end position="20"/>
    </location>
</feature>
<dbReference type="EMBL" id="BMAW01056371">
    <property type="protein sequence ID" value="GFT05507.1"/>
    <property type="molecule type" value="Genomic_DNA"/>
</dbReference>
<proteinExistence type="predicted"/>